<dbReference type="InterPro" id="IPR020449">
    <property type="entry name" value="Tscrpt_reg_AraC-type_HTH"/>
</dbReference>
<evidence type="ECO:0000256" key="4">
    <source>
        <dbReference type="SAM" id="MobiDB-lite"/>
    </source>
</evidence>
<keyword evidence="1" id="KW-0805">Transcription regulation</keyword>
<dbReference type="InterPro" id="IPR018060">
    <property type="entry name" value="HTH_AraC"/>
</dbReference>
<evidence type="ECO:0000256" key="3">
    <source>
        <dbReference type="ARBA" id="ARBA00023163"/>
    </source>
</evidence>
<feature type="compositionally biased region" description="Polar residues" evidence="4">
    <location>
        <begin position="327"/>
        <end position="340"/>
    </location>
</feature>
<dbReference type="RefSeq" id="WP_100560673.1">
    <property type="nucleotide sequence ID" value="NZ_CP136798.1"/>
</dbReference>
<accession>A0AAU8KAU5</accession>
<dbReference type="PANTHER" id="PTHR46796:SF6">
    <property type="entry name" value="ARAC SUBFAMILY"/>
    <property type="match status" value="1"/>
</dbReference>
<organism evidence="6">
    <name type="scientific">Streptomyces sp. JL1001</name>
    <dbReference type="NCBI Taxonomy" id="3078227"/>
    <lineage>
        <taxon>Bacteria</taxon>
        <taxon>Bacillati</taxon>
        <taxon>Actinomycetota</taxon>
        <taxon>Actinomycetes</taxon>
        <taxon>Kitasatosporales</taxon>
        <taxon>Streptomycetaceae</taxon>
        <taxon>Streptomyces</taxon>
    </lineage>
</organism>
<keyword evidence="3" id="KW-0804">Transcription</keyword>
<dbReference type="PROSITE" id="PS01124">
    <property type="entry name" value="HTH_ARAC_FAMILY_2"/>
    <property type="match status" value="1"/>
</dbReference>
<dbReference type="Pfam" id="PF14525">
    <property type="entry name" value="AraC_binding_2"/>
    <property type="match status" value="1"/>
</dbReference>
<dbReference type="Pfam" id="PF12833">
    <property type="entry name" value="HTH_18"/>
    <property type="match status" value="1"/>
</dbReference>
<dbReference type="EMBL" id="CP136798">
    <property type="protein sequence ID" value="XCN12143.1"/>
    <property type="molecule type" value="Genomic_DNA"/>
</dbReference>
<evidence type="ECO:0000256" key="2">
    <source>
        <dbReference type="ARBA" id="ARBA00023125"/>
    </source>
</evidence>
<reference evidence="6" key="1">
    <citation type="submission" date="2023-10" db="EMBL/GenBank/DDBJ databases">
        <title>Complete genome sequence of Streptomyces sp. JL1001.</title>
        <authorList>
            <person name="Jiang L."/>
        </authorList>
    </citation>
    <scope>NUCLEOTIDE SEQUENCE</scope>
    <source>
        <strain evidence="6">JL1001</strain>
    </source>
</reference>
<protein>
    <submittedName>
        <fullName evidence="6">Helix-turn-helix domain-containing protein</fullName>
    </submittedName>
</protein>
<dbReference type="SMART" id="SM00342">
    <property type="entry name" value="HTH_ARAC"/>
    <property type="match status" value="1"/>
</dbReference>
<sequence length="347" mass="38287">MLAESVFHTDALARRDRFGSWRERFTDTLAPSEITSPRADDFWARQRLVHLEDAWLWPVSLCASRYRRTPRLIRQSDPELLHMTLVLPGSGAVHVDHNGHRSANAPFDLYFLDTSRPYDVRSDGDSPLVGVGVEIPRSRLQLPDAGALSGVLGRRLSGRRGFGALLSQFLVQLSDETSAYELSDAPRLNGVLLDLVAGLVSRELDAEAALPPETHTRNLVLTIRSFILRNFRDPRLTPQTVAAAHHLSTRHLHRLFQPEGVTVAALIRHRRLEQARRELADPALLGLPVQAIAARCGFTASAHFSRAFRGAYGDSPSEYRHAEQRGAGNSTVRGTASPRGTSAIPAG</sequence>
<dbReference type="InterPro" id="IPR035418">
    <property type="entry name" value="AraC-bd_2"/>
</dbReference>
<proteinExistence type="predicted"/>
<name>A0AAU8KAU5_9ACTN</name>
<evidence type="ECO:0000313" key="6">
    <source>
        <dbReference type="EMBL" id="XCN12143.1"/>
    </source>
</evidence>
<gene>
    <name evidence="6" type="ORF">R1Y80_00170</name>
</gene>
<dbReference type="InterPro" id="IPR050204">
    <property type="entry name" value="AraC_XylS_family_regulators"/>
</dbReference>
<dbReference type="AlphaFoldDB" id="A0AAU8KAU5"/>
<dbReference type="SUPFAM" id="SSF46689">
    <property type="entry name" value="Homeodomain-like"/>
    <property type="match status" value="1"/>
</dbReference>
<feature type="region of interest" description="Disordered" evidence="4">
    <location>
        <begin position="315"/>
        <end position="347"/>
    </location>
</feature>
<dbReference type="PANTHER" id="PTHR46796">
    <property type="entry name" value="HTH-TYPE TRANSCRIPTIONAL ACTIVATOR RHAS-RELATED"/>
    <property type="match status" value="1"/>
</dbReference>
<feature type="domain" description="HTH araC/xylS-type" evidence="5">
    <location>
        <begin position="221"/>
        <end position="322"/>
    </location>
</feature>
<dbReference type="GO" id="GO:0043565">
    <property type="term" value="F:sequence-specific DNA binding"/>
    <property type="evidence" value="ECO:0007669"/>
    <property type="project" value="InterPro"/>
</dbReference>
<evidence type="ECO:0000259" key="5">
    <source>
        <dbReference type="PROSITE" id="PS01124"/>
    </source>
</evidence>
<dbReference type="Gene3D" id="1.10.10.60">
    <property type="entry name" value="Homeodomain-like"/>
    <property type="match status" value="1"/>
</dbReference>
<dbReference type="InterPro" id="IPR009057">
    <property type="entry name" value="Homeodomain-like_sf"/>
</dbReference>
<dbReference type="PRINTS" id="PR00032">
    <property type="entry name" value="HTHARAC"/>
</dbReference>
<evidence type="ECO:0000256" key="1">
    <source>
        <dbReference type="ARBA" id="ARBA00023015"/>
    </source>
</evidence>
<keyword evidence="2" id="KW-0238">DNA-binding</keyword>
<dbReference type="GO" id="GO:0003700">
    <property type="term" value="F:DNA-binding transcription factor activity"/>
    <property type="evidence" value="ECO:0007669"/>
    <property type="project" value="InterPro"/>
</dbReference>